<organism evidence="1">
    <name type="scientific">marine sediment metagenome</name>
    <dbReference type="NCBI Taxonomy" id="412755"/>
    <lineage>
        <taxon>unclassified sequences</taxon>
        <taxon>metagenomes</taxon>
        <taxon>ecological metagenomes</taxon>
    </lineage>
</organism>
<accession>A0A0F9WF80</accession>
<gene>
    <name evidence="1" type="ORF">LCGC14_0365850</name>
</gene>
<reference evidence="1" key="1">
    <citation type="journal article" date="2015" name="Nature">
        <title>Complex archaea that bridge the gap between prokaryotes and eukaryotes.</title>
        <authorList>
            <person name="Spang A."/>
            <person name="Saw J.H."/>
            <person name="Jorgensen S.L."/>
            <person name="Zaremba-Niedzwiedzka K."/>
            <person name="Martijn J."/>
            <person name="Lind A.E."/>
            <person name="van Eijk R."/>
            <person name="Schleper C."/>
            <person name="Guy L."/>
            <person name="Ettema T.J."/>
        </authorList>
    </citation>
    <scope>NUCLEOTIDE SEQUENCE</scope>
</reference>
<sequence length="82" mass="9081">MSNYTRHFECGCKIVVIGELTNATIIYCAKHEYAPAMYEALKALQSKFKVAALMAGLSEQVIACELSQSNEALSLAEEENYE</sequence>
<comment type="caution">
    <text evidence="1">The sequence shown here is derived from an EMBL/GenBank/DDBJ whole genome shotgun (WGS) entry which is preliminary data.</text>
</comment>
<evidence type="ECO:0000313" key="1">
    <source>
        <dbReference type="EMBL" id="KKN76933.1"/>
    </source>
</evidence>
<dbReference type="EMBL" id="LAZR01000287">
    <property type="protein sequence ID" value="KKN76933.1"/>
    <property type="molecule type" value="Genomic_DNA"/>
</dbReference>
<proteinExistence type="predicted"/>
<dbReference type="AlphaFoldDB" id="A0A0F9WF80"/>
<protein>
    <submittedName>
        <fullName evidence="1">Uncharacterized protein</fullName>
    </submittedName>
</protein>
<name>A0A0F9WF80_9ZZZZ</name>